<keyword evidence="10 21" id="KW-1133">Transmembrane helix</keyword>
<feature type="transmembrane region" description="Helical" evidence="21">
    <location>
        <begin position="52"/>
        <end position="73"/>
    </location>
</feature>
<dbReference type="AlphaFoldDB" id="A0A401STB8"/>
<dbReference type="GO" id="GO:0005267">
    <property type="term" value="F:potassium channel activity"/>
    <property type="evidence" value="ECO:0007669"/>
    <property type="project" value="UniProtKB-KW"/>
</dbReference>
<evidence type="ECO:0000256" key="21">
    <source>
        <dbReference type="SAM" id="Phobius"/>
    </source>
</evidence>
<dbReference type="STRING" id="137246.A0A401STB8"/>
<gene>
    <name evidence="22" type="ORF">chiPu_0012117</name>
</gene>
<evidence type="ECO:0000256" key="5">
    <source>
        <dbReference type="ARBA" id="ARBA00022538"/>
    </source>
</evidence>
<accession>A0A401STB8</accession>
<feature type="compositionally biased region" description="Basic and acidic residues" evidence="20">
    <location>
        <begin position="282"/>
        <end position="291"/>
    </location>
</feature>
<evidence type="ECO:0000256" key="1">
    <source>
        <dbReference type="ARBA" id="ARBA00004259"/>
    </source>
</evidence>
<evidence type="ECO:0000256" key="4">
    <source>
        <dbReference type="ARBA" id="ARBA00022448"/>
    </source>
</evidence>
<dbReference type="PANTHER" id="PTHR12454">
    <property type="entry name" value="TRIMERIC INTRACELLULAR CATION CHANNEL"/>
    <property type="match status" value="1"/>
</dbReference>
<evidence type="ECO:0000256" key="14">
    <source>
        <dbReference type="ARBA" id="ARBA00023303"/>
    </source>
</evidence>
<dbReference type="InterPro" id="IPR007866">
    <property type="entry name" value="TRIC_channel"/>
</dbReference>
<keyword evidence="5" id="KW-0633">Potassium transport</keyword>
<dbReference type="GO" id="GO:0042802">
    <property type="term" value="F:identical protein binding"/>
    <property type="evidence" value="ECO:0007669"/>
    <property type="project" value="InterPro"/>
</dbReference>
<comment type="similarity">
    <text evidence="3">Belongs to the TMEM38 family.</text>
</comment>
<evidence type="ECO:0000256" key="15">
    <source>
        <dbReference type="ARBA" id="ARBA00034430"/>
    </source>
</evidence>
<organism evidence="22 23">
    <name type="scientific">Chiloscyllium punctatum</name>
    <name type="common">Brownbanded bambooshark</name>
    <name type="synonym">Hemiscyllium punctatum</name>
    <dbReference type="NCBI Taxonomy" id="137246"/>
    <lineage>
        <taxon>Eukaryota</taxon>
        <taxon>Metazoa</taxon>
        <taxon>Chordata</taxon>
        <taxon>Craniata</taxon>
        <taxon>Vertebrata</taxon>
        <taxon>Chondrichthyes</taxon>
        <taxon>Elasmobranchii</taxon>
        <taxon>Galeomorphii</taxon>
        <taxon>Galeoidea</taxon>
        <taxon>Orectolobiformes</taxon>
        <taxon>Hemiscylliidae</taxon>
        <taxon>Chiloscyllium</taxon>
    </lineage>
</organism>
<evidence type="ECO:0000256" key="9">
    <source>
        <dbReference type="ARBA" id="ARBA00022958"/>
    </source>
</evidence>
<dbReference type="PANTHER" id="PTHR12454:SF3">
    <property type="entry name" value="TRIMERIC INTRACELLULAR CATION CHANNEL TYPE A"/>
    <property type="match status" value="1"/>
</dbReference>
<proteinExistence type="inferred from homology"/>
<evidence type="ECO:0000256" key="16">
    <source>
        <dbReference type="ARBA" id="ARBA00040915"/>
    </source>
</evidence>
<evidence type="ECO:0000256" key="11">
    <source>
        <dbReference type="ARBA" id="ARBA00023065"/>
    </source>
</evidence>
<comment type="subunit">
    <text evidence="19">Homotrimer; conformation seems to be controled by binding to diacylglycerol (DAG).</text>
</comment>
<evidence type="ECO:0000256" key="6">
    <source>
        <dbReference type="ARBA" id="ARBA00022692"/>
    </source>
</evidence>
<sequence length="300" mass="34024">MDILAVLNLSEIALYFSKMSMFPLFDLAYYIVSILYLKYEPGSVEVSRRNPIASWMCAMLYCFASYIMADILLGESPLHYFNNTSHILLATAVWYLIFYCPLNLFYKCVAFMPVKLILTAMKEVVRVRKISMGVVHAHHAYHHGWIIMALVGWAKGAGVALISNFEQLIRGVWKPETNEFLNMSFPTKASLVGAVIFTLQQARWLPISKHNVVFLFTIFMVVTKVFMTATHSHGSPFAPIEAFICPIIFGNACGIYDDHDRVCSRDNVQSCTPSNLSPYSAKTKEELNEGTRKKKCKKTE</sequence>
<keyword evidence="8" id="KW-0703">Sarcoplasmic reticulum</keyword>
<evidence type="ECO:0000313" key="23">
    <source>
        <dbReference type="Proteomes" id="UP000287033"/>
    </source>
</evidence>
<evidence type="ECO:0000256" key="3">
    <source>
        <dbReference type="ARBA" id="ARBA00005766"/>
    </source>
</evidence>
<keyword evidence="9" id="KW-0630">Potassium</keyword>
<keyword evidence="7" id="KW-0631">Potassium channel</keyword>
<comment type="function">
    <text evidence="18">Intracellular monovalent cation channel required for maintenance of rapid intracellular calcium release. Acts as a potassium counter-ion channel that functions in synchronization with calcium release from intracellular stores. Opened by a change of voltage within the sarcoplasmic reticulum lumen.</text>
</comment>
<evidence type="ECO:0000256" key="10">
    <source>
        <dbReference type="ARBA" id="ARBA00022989"/>
    </source>
</evidence>
<evidence type="ECO:0000256" key="18">
    <source>
        <dbReference type="ARBA" id="ARBA00045286"/>
    </source>
</evidence>
<keyword evidence="11" id="KW-0406">Ion transport</keyword>
<keyword evidence="14" id="KW-0407">Ion channel</keyword>
<evidence type="ECO:0000256" key="7">
    <source>
        <dbReference type="ARBA" id="ARBA00022826"/>
    </source>
</evidence>
<dbReference type="GO" id="GO:0033017">
    <property type="term" value="C:sarcoplasmic reticulum membrane"/>
    <property type="evidence" value="ECO:0007669"/>
    <property type="project" value="UniProtKB-SubCell"/>
</dbReference>
<feature type="transmembrane region" description="Helical" evidence="21">
    <location>
        <begin position="237"/>
        <end position="256"/>
    </location>
</feature>
<protein>
    <recommendedName>
        <fullName evidence="16">Trimeric intracellular cation channel type A</fullName>
    </recommendedName>
    <alternativeName>
        <fullName evidence="17">Transmembrane protein 38A</fullName>
    </alternativeName>
</protein>
<feature type="transmembrane region" description="Helical" evidence="21">
    <location>
        <begin position="80"/>
        <end position="98"/>
    </location>
</feature>
<dbReference type="OrthoDB" id="195817at2759"/>
<dbReference type="GO" id="GO:0005635">
    <property type="term" value="C:nuclear envelope"/>
    <property type="evidence" value="ECO:0007669"/>
    <property type="project" value="UniProtKB-SubCell"/>
</dbReference>
<dbReference type="EMBL" id="BEZZ01000536">
    <property type="protein sequence ID" value="GCC33647.1"/>
    <property type="molecule type" value="Genomic_DNA"/>
</dbReference>
<keyword evidence="4" id="KW-0813">Transport</keyword>
<comment type="subcellular location">
    <subcellularLocation>
        <location evidence="1">Nucleus envelope</location>
    </subcellularLocation>
    <subcellularLocation>
        <location evidence="2">Sarcoplasmic reticulum membrane</location>
        <topology evidence="2">Multi-pass membrane protein</topology>
    </subcellularLocation>
</comment>
<keyword evidence="13" id="KW-0539">Nucleus</keyword>
<evidence type="ECO:0000256" key="20">
    <source>
        <dbReference type="SAM" id="MobiDB-lite"/>
    </source>
</evidence>
<reference evidence="22 23" key="1">
    <citation type="journal article" date="2018" name="Nat. Ecol. Evol.">
        <title>Shark genomes provide insights into elasmobranch evolution and the origin of vertebrates.</title>
        <authorList>
            <person name="Hara Y"/>
            <person name="Yamaguchi K"/>
            <person name="Onimaru K"/>
            <person name="Kadota M"/>
            <person name="Koyanagi M"/>
            <person name="Keeley SD"/>
            <person name="Tatsumi K"/>
            <person name="Tanaka K"/>
            <person name="Motone F"/>
            <person name="Kageyama Y"/>
            <person name="Nozu R"/>
            <person name="Adachi N"/>
            <person name="Nishimura O"/>
            <person name="Nakagawa R"/>
            <person name="Tanegashima C"/>
            <person name="Kiyatake I"/>
            <person name="Matsumoto R"/>
            <person name="Murakumo K"/>
            <person name="Nishida K"/>
            <person name="Terakita A"/>
            <person name="Kuratani S"/>
            <person name="Sato K"/>
            <person name="Hyodo S Kuraku.S."/>
        </authorList>
    </citation>
    <scope>NUCLEOTIDE SEQUENCE [LARGE SCALE GENOMIC DNA]</scope>
</reference>
<evidence type="ECO:0000256" key="8">
    <source>
        <dbReference type="ARBA" id="ARBA00022951"/>
    </source>
</evidence>
<evidence type="ECO:0000256" key="2">
    <source>
        <dbReference type="ARBA" id="ARBA00004326"/>
    </source>
</evidence>
<evidence type="ECO:0000256" key="19">
    <source>
        <dbReference type="ARBA" id="ARBA00047059"/>
    </source>
</evidence>
<evidence type="ECO:0000256" key="13">
    <source>
        <dbReference type="ARBA" id="ARBA00023242"/>
    </source>
</evidence>
<feature type="region of interest" description="Disordered" evidence="20">
    <location>
        <begin position="278"/>
        <end position="300"/>
    </location>
</feature>
<keyword evidence="6 21" id="KW-0812">Transmembrane</keyword>
<comment type="caution">
    <text evidence="22">The sequence shown here is derived from an EMBL/GenBank/DDBJ whole genome shotgun (WGS) entry which is preliminary data.</text>
</comment>
<dbReference type="Pfam" id="PF05197">
    <property type="entry name" value="TRIC"/>
    <property type="match status" value="1"/>
</dbReference>
<evidence type="ECO:0000256" key="12">
    <source>
        <dbReference type="ARBA" id="ARBA00023136"/>
    </source>
</evidence>
<evidence type="ECO:0000256" key="17">
    <source>
        <dbReference type="ARBA" id="ARBA00043218"/>
    </source>
</evidence>
<feature type="transmembrane region" description="Helical" evidence="21">
    <location>
        <begin position="12"/>
        <end position="32"/>
    </location>
</feature>
<name>A0A401STB8_CHIPU</name>
<keyword evidence="12 21" id="KW-0472">Membrane</keyword>
<feature type="transmembrane region" description="Helical" evidence="21">
    <location>
        <begin position="212"/>
        <end position="231"/>
    </location>
</feature>
<evidence type="ECO:0000313" key="22">
    <source>
        <dbReference type="EMBL" id="GCC33647.1"/>
    </source>
</evidence>
<dbReference type="OMA" id="FSKMAMF"/>
<dbReference type="Proteomes" id="UP000287033">
    <property type="component" value="Unassembled WGS sequence"/>
</dbReference>
<keyword evidence="23" id="KW-1185">Reference proteome</keyword>
<comment type="catalytic activity">
    <reaction evidence="15">
        <text>K(+)(in) = K(+)(out)</text>
        <dbReference type="Rhea" id="RHEA:29463"/>
        <dbReference type="ChEBI" id="CHEBI:29103"/>
    </reaction>
</comment>